<accession>A0A2X1CC78</accession>
<organism evidence="3 4">
    <name type="scientific">Brevundimonas diminuta</name>
    <name type="common">Pseudomonas diminuta</name>
    <dbReference type="NCBI Taxonomy" id="293"/>
    <lineage>
        <taxon>Bacteria</taxon>
        <taxon>Pseudomonadati</taxon>
        <taxon>Pseudomonadota</taxon>
        <taxon>Alphaproteobacteria</taxon>
        <taxon>Caulobacterales</taxon>
        <taxon>Caulobacteraceae</taxon>
        <taxon>Brevundimonas</taxon>
    </lineage>
</organism>
<evidence type="ECO:0000259" key="2">
    <source>
        <dbReference type="Pfam" id="PF06381"/>
    </source>
</evidence>
<protein>
    <submittedName>
        <fullName evidence="3">Phage-associated protein, HI1409 family</fullName>
    </submittedName>
</protein>
<proteinExistence type="predicted"/>
<dbReference type="InterPro" id="IPR024459">
    <property type="entry name" value="Acb1-like_N"/>
</dbReference>
<dbReference type="AlphaFoldDB" id="A0A2X1CC78"/>
<evidence type="ECO:0000313" key="3">
    <source>
        <dbReference type="EMBL" id="SPU44246.1"/>
    </source>
</evidence>
<dbReference type="Proteomes" id="UP000250358">
    <property type="component" value="Unassembled WGS sequence"/>
</dbReference>
<name>A0A2X1CC78_BREDI</name>
<feature type="domain" description="Anti-CBASS protein Acb1-like N-terminal" evidence="2">
    <location>
        <begin position="48"/>
        <end position="403"/>
    </location>
</feature>
<gene>
    <name evidence="3" type="ORF">NCTC11165_01648</name>
</gene>
<feature type="region of interest" description="Disordered" evidence="1">
    <location>
        <begin position="415"/>
        <end position="462"/>
    </location>
</feature>
<evidence type="ECO:0000313" key="4">
    <source>
        <dbReference type="Proteomes" id="UP000250358"/>
    </source>
</evidence>
<evidence type="ECO:0000256" key="1">
    <source>
        <dbReference type="SAM" id="MobiDB-lite"/>
    </source>
</evidence>
<feature type="compositionally biased region" description="Basic and acidic residues" evidence="1">
    <location>
        <begin position="419"/>
        <end position="438"/>
    </location>
</feature>
<sequence>MHPLRLVVNNAQRSLQAMFPGFYFGAPKHNHAADFGYPDRVEFATAFEAYNRYPLARAAVDKTVGKSWETNPLLQEYQRDGTKAGTQKETKPEAEIRQRFGDLRVWQHMAECDRRALVGAYSGLILRLADGKPFSEPVDRVPGGLDGLVEVIPAWEGQLTVSQWDTNQTSPTYGQPLMYQFAESAVGQAQQPRQFTIHPDRVIIVSRDGTLNGRSALEPGYNALLDMEKIRGGGGEGFWKNAKSGLSLEIEKDAKIEDMARVMGVQVQEVVDKIDEQVESFNKGFDKSLMMQGIKAVPIQVQLPSPEHFFAIALQSFAATFSCPLKILVGAQTGERASTEDSEEWARVNMARRTNELIPAIMAFVNRLERFGILPERDWHLDWVSLMDPSPNEMLERVERMANVNEKMRPSGEIVFTGDELRSETGREPLSDAEKYADDDTADDEAAAMGDPAGIGDPEERE</sequence>
<dbReference type="RefSeq" id="WP_128115640.1">
    <property type="nucleotide sequence ID" value="NZ_UAQM01000011.1"/>
</dbReference>
<dbReference type="Pfam" id="PF06381">
    <property type="entry name" value="Phage_portal_3"/>
    <property type="match status" value="1"/>
</dbReference>
<reference evidence="3 4" key="1">
    <citation type="submission" date="2018-06" db="EMBL/GenBank/DDBJ databases">
        <authorList>
            <consortium name="Pathogen Informatics"/>
            <person name="Doyle S."/>
        </authorList>
    </citation>
    <scope>NUCLEOTIDE SEQUENCE [LARGE SCALE GENOMIC DNA]</scope>
    <source>
        <strain evidence="3 4">NCTC11165</strain>
    </source>
</reference>
<dbReference type="EMBL" id="UAQM01000011">
    <property type="protein sequence ID" value="SPU44246.1"/>
    <property type="molecule type" value="Genomic_DNA"/>
</dbReference>